<organism evidence="1 2">
    <name type="scientific">Thauera terpenica 58Eu</name>
    <dbReference type="NCBI Taxonomy" id="1348657"/>
    <lineage>
        <taxon>Bacteria</taxon>
        <taxon>Pseudomonadati</taxon>
        <taxon>Pseudomonadota</taxon>
        <taxon>Betaproteobacteria</taxon>
        <taxon>Rhodocyclales</taxon>
        <taxon>Zoogloeaceae</taxon>
        <taxon>Thauera</taxon>
    </lineage>
</organism>
<gene>
    <name evidence="1" type="ORF">M622_01465</name>
</gene>
<dbReference type="Proteomes" id="UP000015455">
    <property type="component" value="Unassembled WGS sequence"/>
</dbReference>
<dbReference type="AlphaFoldDB" id="S9ZSB0"/>
<dbReference type="PATRIC" id="fig|1348657.5.peg.298"/>
<sequence length="62" mass="7151">MMGEAMERYVTREEQREVVRKEALDAWEHYQSTGLHVTGAEADVWLGELELGNEVEPPRAHI</sequence>
<reference evidence="1 2" key="1">
    <citation type="submission" date="2013-06" db="EMBL/GenBank/DDBJ databases">
        <title>Draft genome sequence of Thauera terpenica.</title>
        <authorList>
            <person name="Liu B."/>
            <person name="Frostegard A.H."/>
            <person name="Shapleigh J.P."/>
        </authorList>
    </citation>
    <scope>NUCLEOTIDE SEQUENCE [LARGE SCALE GENOMIC DNA]</scope>
    <source>
        <strain evidence="1 2">58Eu</strain>
    </source>
</reference>
<dbReference type="eggNOG" id="COG3905">
    <property type="taxonomic scope" value="Bacteria"/>
</dbReference>
<keyword evidence="2" id="KW-1185">Reference proteome</keyword>
<accession>S9ZSB0</accession>
<evidence type="ECO:0008006" key="3">
    <source>
        <dbReference type="Google" id="ProtNLM"/>
    </source>
</evidence>
<name>S9ZSB0_9RHOO</name>
<evidence type="ECO:0000313" key="1">
    <source>
        <dbReference type="EMBL" id="EPZ17466.1"/>
    </source>
</evidence>
<evidence type="ECO:0000313" key="2">
    <source>
        <dbReference type="Proteomes" id="UP000015455"/>
    </source>
</evidence>
<dbReference type="STRING" id="1348657.M622_01465"/>
<dbReference type="RefSeq" id="WP_021247755.1">
    <property type="nucleotide sequence ID" value="NZ_ATJV01000001.1"/>
</dbReference>
<protein>
    <recommendedName>
        <fullName evidence="3">CopG family transcriptional regulator</fullName>
    </recommendedName>
</protein>
<dbReference type="EMBL" id="ATJV01000001">
    <property type="protein sequence ID" value="EPZ17466.1"/>
    <property type="molecule type" value="Genomic_DNA"/>
</dbReference>
<proteinExistence type="predicted"/>
<comment type="caution">
    <text evidence="1">The sequence shown here is derived from an EMBL/GenBank/DDBJ whole genome shotgun (WGS) entry which is preliminary data.</text>
</comment>